<accession>A0ABX0UMV6</accession>
<reference evidence="2 3" key="1">
    <citation type="submission" date="2020-03" db="EMBL/GenBank/DDBJ databases">
        <title>Genomic Encyclopedia of Type Strains, Phase IV (KMG-IV): sequencing the most valuable type-strain genomes for metagenomic binning, comparative biology and taxonomic classification.</title>
        <authorList>
            <person name="Goeker M."/>
        </authorList>
    </citation>
    <scope>NUCLEOTIDE SEQUENCE [LARGE SCALE GENOMIC DNA]</scope>
    <source>
        <strain evidence="2 3">DSM 102865</strain>
    </source>
</reference>
<dbReference type="Pfam" id="PF12099">
    <property type="entry name" value="DUF3575"/>
    <property type="match status" value="1"/>
</dbReference>
<dbReference type="EMBL" id="JAASQJ010000002">
    <property type="protein sequence ID" value="NIJ52790.1"/>
    <property type="molecule type" value="Genomic_DNA"/>
</dbReference>
<evidence type="ECO:0000313" key="3">
    <source>
        <dbReference type="Proteomes" id="UP001179181"/>
    </source>
</evidence>
<keyword evidence="3" id="KW-1185">Reference proteome</keyword>
<dbReference type="InterPro" id="IPR021958">
    <property type="entry name" value="DUF3575"/>
</dbReference>
<dbReference type="Proteomes" id="UP001179181">
    <property type="component" value="Unassembled WGS sequence"/>
</dbReference>
<sequence>MKNQSMLFFGILFLFSAHLSHAQLVNKTVVKFNLTGVAFKSFAVQYERILTPHSSITVTASTSQDAPLPFKDALMDQFGDNEDARRAIGTTRFTKYNGTIEYRLYLAGHAPTGWYIAPFARYIHMDISQDYTYTPSDGILHRAHLNAKFGAVAGGVMLGHQWMLGKRVALDLWLLGPFYGSQVKADFVGEDPLWPSLKPADVTKLHSDIEGTTLPGYKTTADLPLPIIHAKLVGPYYGVRAFGLAIGYRF</sequence>
<evidence type="ECO:0008006" key="4">
    <source>
        <dbReference type="Google" id="ProtNLM"/>
    </source>
</evidence>
<feature type="chain" id="PRO_5046678527" description="DUF3575 domain-containing protein" evidence="1">
    <location>
        <begin position="23"/>
        <end position="250"/>
    </location>
</feature>
<protein>
    <recommendedName>
        <fullName evidence="4">DUF3575 domain-containing protein</fullName>
    </recommendedName>
</protein>
<keyword evidence="1" id="KW-0732">Signal</keyword>
<evidence type="ECO:0000256" key="1">
    <source>
        <dbReference type="SAM" id="SignalP"/>
    </source>
</evidence>
<gene>
    <name evidence="2" type="ORF">FHS68_001960</name>
</gene>
<organism evidence="2 3">
    <name type="scientific">Dyadobacter arcticus</name>
    <dbReference type="NCBI Taxonomy" id="1078754"/>
    <lineage>
        <taxon>Bacteria</taxon>
        <taxon>Pseudomonadati</taxon>
        <taxon>Bacteroidota</taxon>
        <taxon>Cytophagia</taxon>
        <taxon>Cytophagales</taxon>
        <taxon>Spirosomataceae</taxon>
        <taxon>Dyadobacter</taxon>
    </lineage>
</organism>
<proteinExistence type="predicted"/>
<evidence type="ECO:0000313" key="2">
    <source>
        <dbReference type="EMBL" id="NIJ52790.1"/>
    </source>
</evidence>
<comment type="caution">
    <text evidence="2">The sequence shown here is derived from an EMBL/GenBank/DDBJ whole genome shotgun (WGS) entry which is preliminary data.</text>
</comment>
<dbReference type="RefSeq" id="WP_229211833.1">
    <property type="nucleotide sequence ID" value="NZ_JAASQJ010000002.1"/>
</dbReference>
<name>A0ABX0UMV6_9BACT</name>
<feature type="signal peptide" evidence="1">
    <location>
        <begin position="1"/>
        <end position="22"/>
    </location>
</feature>